<dbReference type="Gene3D" id="2.20.25.20">
    <property type="match status" value="1"/>
</dbReference>
<evidence type="ECO:0000256" key="12">
    <source>
        <dbReference type="ARBA" id="ARBA00023306"/>
    </source>
</evidence>
<evidence type="ECO:0000256" key="13">
    <source>
        <dbReference type="PROSITE-ProRule" id="PRU01220"/>
    </source>
</evidence>
<evidence type="ECO:0000256" key="4">
    <source>
        <dbReference type="ARBA" id="ARBA00022490"/>
    </source>
</evidence>
<sequence>MKIIRGKRKRSSSCEKNTEMKCPLSAESLVSYCTEQRVVNADEPDHNSSPRKKCVLVSVKSLPSPGVSKVTFHFDSAVKGKENKECLTPEPLARTLQDETVRGNVQSEDSGYLSLQNSHHEHSDVDFGEPFSEGLEESGSSHFIEESTPDTIGQSASTLPILRFQQQVCRKLSETFKKTQNYDWSVISTLANNSGLQNVIGGKMGLECLDILSTLMERDMRHILSRILRHVEDSDLISCKKVSNTWRDIIRQERSAFERCRAAEQRIQQENRPTGSFSRDFAPSRVVLSSIQRITSTPVSTPDRKVVMNKGTPQGQATCRKTSQFHKFQEAARTLKNDEGLKSCRQCSSPARYDAAMKRAVCTRASCAYDFCTLCLGAFHGSSACRTGVLGSSCSPGSRGSVATHLPCSKQSKRNIRRL</sequence>
<protein>
    <recommendedName>
        <fullName evidence="14">ZBR-type domain-containing protein</fullName>
    </recommendedName>
</protein>
<evidence type="ECO:0000259" key="14">
    <source>
        <dbReference type="PROSITE" id="PS51872"/>
    </source>
</evidence>
<reference evidence="15" key="1">
    <citation type="submission" date="2020-10" db="EMBL/GenBank/DDBJ databases">
        <title>Chromosome-scale genome assembly of the Allis shad, Alosa alosa.</title>
        <authorList>
            <person name="Margot Z."/>
            <person name="Christophe K."/>
            <person name="Cabau C."/>
            <person name="Louis A."/>
            <person name="Berthelot C."/>
            <person name="Parey E."/>
            <person name="Roest Crollius H."/>
            <person name="Montfort J."/>
            <person name="Robinson-Rechavi M."/>
            <person name="Bucao C."/>
            <person name="Bouchez O."/>
            <person name="Gislard M."/>
            <person name="Lluch J."/>
            <person name="Milhes M."/>
            <person name="Lampietro C."/>
            <person name="Lopez Roques C."/>
            <person name="Donnadieu C."/>
            <person name="Braasch I."/>
            <person name="Desvignes T."/>
            <person name="Postlethwait J."/>
            <person name="Bobe J."/>
            <person name="Guiguen Y."/>
        </authorList>
    </citation>
    <scope>NUCLEOTIDE SEQUENCE</scope>
    <source>
        <strain evidence="15">M-15738</strain>
        <tissue evidence="15">Blood</tissue>
    </source>
</reference>
<comment type="subcellular location">
    <subcellularLocation>
        <location evidence="2">Cytoplasm</location>
    </subcellularLocation>
    <subcellularLocation>
        <location evidence="1">Nucleus</location>
    </subcellularLocation>
</comment>
<proteinExistence type="predicted"/>
<comment type="pathway">
    <text evidence="3">Protein modification; protein ubiquitination.</text>
</comment>
<dbReference type="InterPro" id="IPR044064">
    <property type="entry name" value="ZF_ZBR"/>
</dbReference>
<feature type="domain" description="ZBR-type" evidence="14">
    <location>
        <begin position="340"/>
        <end position="388"/>
    </location>
</feature>
<keyword evidence="16" id="KW-1185">Reference proteome</keyword>
<evidence type="ECO:0000256" key="10">
    <source>
        <dbReference type="ARBA" id="ARBA00022833"/>
    </source>
</evidence>
<dbReference type="EMBL" id="JADWDJ010000018">
    <property type="protein sequence ID" value="KAG5266924.1"/>
    <property type="molecule type" value="Genomic_DNA"/>
</dbReference>
<evidence type="ECO:0000313" key="15">
    <source>
        <dbReference type="EMBL" id="KAG5266924.1"/>
    </source>
</evidence>
<dbReference type="PROSITE" id="PS51872">
    <property type="entry name" value="ZF_ZBR"/>
    <property type="match status" value="1"/>
</dbReference>
<name>A0AAV6FVT4_9TELE</name>
<evidence type="ECO:0000256" key="5">
    <source>
        <dbReference type="ARBA" id="ARBA00022618"/>
    </source>
</evidence>
<dbReference type="GO" id="GO:0051301">
    <property type="term" value="P:cell division"/>
    <property type="evidence" value="ECO:0007669"/>
    <property type="project" value="UniProtKB-KW"/>
</dbReference>
<dbReference type="FunFam" id="2.20.25.20:FF:000006">
    <property type="entry name" value="F-box only protein 5"/>
    <property type="match status" value="1"/>
</dbReference>
<dbReference type="InterPro" id="IPR002867">
    <property type="entry name" value="IBR_dom"/>
</dbReference>
<dbReference type="InterPro" id="IPR001810">
    <property type="entry name" value="F-box_dom"/>
</dbReference>
<dbReference type="GO" id="GO:0005737">
    <property type="term" value="C:cytoplasm"/>
    <property type="evidence" value="ECO:0007669"/>
    <property type="project" value="UniProtKB-SubCell"/>
</dbReference>
<evidence type="ECO:0000256" key="11">
    <source>
        <dbReference type="ARBA" id="ARBA00023242"/>
    </source>
</evidence>
<dbReference type="Pfam" id="PF00646">
    <property type="entry name" value="F-box"/>
    <property type="match status" value="1"/>
</dbReference>
<dbReference type="GO" id="GO:0005634">
    <property type="term" value="C:nucleus"/>
    <property type="evidence" value="ECO:0007669"/>
    <property type="project" value="UniProtKB-SubCell"/>
</dbReference>
<dbReference type="GO" id="GO:0007088">
    <property type="term" value="P:regulation of mitotic nuclear division"/>
    <property type="evidence" value="ECO:0007669"/>
    <property type="project" value="InterPro"/>
</dbReference>
<evidence type="ECO:0000256" key="2">
    <source>
        <dbReference type="ARBA" id="ARBA00004496"/>
    </source>
</evidence>
<keyword evidence="10" id="KW-0862">Zinc</keyword>
<evidence type="ECO:0000256" key="7">
    <source>
        <dbReference type="ARBA" id="ARBA00022771"/>
    </source>
</evidence>
<dbReference type="SMART" id="SM00647">
    <property type="entry name" value="IBR"/>
    <property type="match status" value="1"/>
</dbReference>
<keyword evidence="5" id="KW-0132">Cell division</keyword>
<dbReference type="PANTHER" id="PTHR15493">
    <property type="entry name" value="F-BOX ONLY PROTEIN 5 AND 43"/>
    <property type="match status" value="1"/>
</dbReference>
<keyword evidence="12" id="KW-0131">Cell cycle</keyword>
<accession>A0AAV6FVT4</accession>
<evidence type="ECO:0000313" key="16">
    <source>
        <dbReference type="Proteomes" id="UP000823561"/>
    </source>
</evidence>
<dbReference type="Pfam" id="PF22191">
    <property type="entry name" value="IBR_1"/>
    <property type="match status" value="1"/>
</dbReference>
<keyword evidence="4" id="KW-0963">Cytoplasm</keyword>
<organism evidence="15 16">
    <name type="scientific">Alosa alosa</name>
    <name type="common">allis shad</name>
    <dbReference type="NCBI Taxonomy" id="278164"/>
    <lineage>
        <taxon>Eukaryota</taxon>
        <taxon>Metazoa</taxon>
        <taxon>Chordata</taxon>
        <taxon>Craniata</taxon>
        <taxon>Vertebrata</taxon>
        <taxon>Euteleostomi</taxon>
        <taxon>Actinopterygii</taxon>
        <taxon>Neopterygii</taxon>
        <taxon>Teleostei</taxon>
        <taxon>Clupei</taxon>
        <taxon>Clupeiformes</taxon>
        <taxon>Clupeoidei</taxon>
        <taxon>Clupeidae</taxon>
        <taxon>Alosa</taxon>
    </lineage>
</organism>
<keyword evidence="11" id="KW-0539">Nucleus</keyword>
<keyword evidence="7 13" id="KW-0863">Zinc-finger</keyword>
<keyword evidence="9" id="KW-0833">Ubl conjugation pathway</keyword>
<evidence type="ECO:0000256" key="8">
    <source>
        <dbReference type="ARBA" id="ARBA00022776"/>
    </source>
</evidence>
<dbReference type="GO" id="GO:0008270">
    <property type="term" value="F:zinc ion binding"/>
    <property type="evidence" value="ECO:0007669"/>
    <property type="project" value="UniProtKB-KW"/>
</dbReference>
<evidence type="ECO:0000256" key="1">
    <source>
        <dbReference type="ARBA" id="ARBA00004123"/>
    </source>
</evidence>
<evidence type="ECO:0000256" key="6">
    <source>
        <dbReference type="ARBA" id="ARBA00022723"/>
    </source>
</evidence>
<dbReference type="InterPro" id="IPR047147">
    <property type="entry name" value="FBX5_43"/>
</dbReference>
<keyword evidence="8" id="KW-0498">Mitosis</keyword>
<dbReference type="AlphaFoldDB" id="A0AAV6FVT4"/>
<comment type="caution">
    <text evidence="15">The sequence shown here is derived from an EMBL/GenBank/DDBJ whole genome shotgun (WGS) entry which is preliminary data.</text>
</comment>
<evidence type="ECO:0000256" key="9">
    <source>
        <dbReference type="ARBA" id="ARBA00022786"/>
    </source>
</evidence>
<dbReference type="Gene3D" id="1.20.1280.50">
    <property type="match status" value="1"/>
</dbReference>
<dbReference type="GO" id="GO:0045835">
    <property type="term" value="P:negative regulation of meiotic nuclear division"/>
    <property type="evidence" value="ECO:0007669"/>
    <property type="project" value="InterPro"/>
</dbReference>
<evidence type="ECO:0000256" key="3">
    <source>
        <dbReference type="ARBA" id="ARBA00004906"/>
    </source>
</evidence>
<keyword evidence="6" id="KW-0479">Metal-binding</keyword>
<gene>
    <name evidence="15" type="ORF">AALO_G00237830</name>
</gene>
<dbReference type="Proteomes" id="UP000823561">
    <property type="component" value="Chromosome 18"/>
</dbReference>
<dbReference type="PANTHER" id="PTHR15493:SF8">
    <property type="entry name" value="F-BOX ONLY PROTEIN 5"/>
    <property type="match status" value="1"/>
</dbReference>
<dbReference type="SUPFAM" id="SSF57850">
    <property type="entry name" value="RING/U-box"/>
    <property type="match status" value="1"/>
</dbReference>